<dbReference type="SUPFAM" id="SSF49503">
    <property type="entry name" value="Cupredoxins"/>
    <property type="match status" value="1"/>
</dbReference>
<dbReference type="PANTHER" id="PTHR34883">
    <property type="entry name" value="SERINE-RICH PROTEIN, PUTATIVE-RELATED-RELATED"/>
    <property type="match status" value="1"/>
</dbReference>
<evidence type="ECO:0000313" key="4">
    <source>
        <dbReference type="Proteomes" id="UP000245956"/>
    </source>
</evidence>
<dbReference type="InterPro" id="IPR052953">
    <property type="entry name" value="Ser-rich/MCO-related"/>
</dbReference>
<feature type="region of interest" description="Disordered" evidence="1">
    <location>
        <begin position="108"/>
        <end position="176"/>
    </location>
</feature>
<feature type="compositionally biased region" description="Low complexity" evidence="1">
    <location>
        <begin position="127"/>
        <end position="154"/>
    </location>
</feature>
<feature type="chain" id="PRO_5015786695" description="Extracellular serine-rich protein" evidence="2">
    <location>
        <begin position="21"/>
        <end position="208"/>
    </location>
</feature>
<proteinExistence type="predicted"/>
<evidence type="ECO:0000256" key="1">
    <source>
        <dbReference type="SAM" id="MobiDB-lite"/>
    </source>
</evidence>
<evidence type="ECO:0000313" key="3">
    <source>
        <dbReference type="EMBL" id="PWI64167.1"/>
    </source>
</evidence>
<dbReference type="PANTHER" id="PTHR34883:SF15">
    <property type="entry name" value="EXTRACELLULAR SERINE-RICH PROTEIN"/>
    <property type="match status" value="1"/>
</dbReference>
<feature type="compositionally biased region" description="Polar residues" evidence="1">
    <location>
        <begin position="155"/>
        <end position="167"/>
    </location>
</feature>
<gene>
    <name evidence="3" type="ORF">PCL_12087</name>
</gene>
<comment type="caution">
    <text evidence="3">The sequence shown here is derived from an EMBL/GenBank/DDBJ whole genome shotgun (WGS) entry which is preliminary data.</text>
</comment>
<name>A0A2U3DPI5_PURLI</name>
<sequence>MHFHNLKIAALALSAAASTAKVISVDVGEGGFTYNPDTITAAAGDSVEFHFYAQHSVVAADFAKPCQPASSGGFFSGILNNKASGMVGVINQGTDTLAAFKAAAEKTDTSSSPNAPFGGFNGPAPNSTSSSATTTSGSKTESATSTASASGTETHSPTSVASASETQAQSPTSSLPTAPTMTAAAAYLNGHAAAVGALAVAIAAMIGL</sequence>
<dbReference type="Proteomes" id="UP000245956">
    <property type="component" value="Unassembled WGS sequence"/>
</dbReference>
<organism evidence="3 4">
    <name type="scientific">Purpureocillium lilacinum</name>
    <name type="common">Paecilomyces lilacinus</name>
    <dbReference type="NCBI Taxonomy" id="33203"/>
    <lineage>
        <taxon>Eukaryota</taxon>
        <taxon>Fungi</taxon>
        <taxon>Dikarya</taxon>
        <taxon>Ascomycota</taxon>
        <taxon>Pezizomycotina</taxon>
        <taxon>Sordariomycetes</taxon>
        <taxon>Hypocreomycetidae</taxon>
        <taxon>Hypocreales</taxon>
        <taxon>Ophiocordycipitaceae</taxon>
        <taxon>Purpureocillium</taxon>
    </lineage>
</organism>
<evidence type="ECO:0000256" key="2">
    <source>
        <dbReference type="SAM" id="SignalP"/>
    </source>
</evidence>
<reference evidence="3 4" key="1">
    <citation type="journal article" date="2016" name="Front. Microbiol.">
        <title>Genome and transcriptome sequences reveal the specific parasitism of the nematophagous Purpureocillium lilacinum 36-1.</title>
        <authorList>
            <person name="Xie J."/>
            <person name="Li S."/>
            <person name="Mo C."/>
            <person name="Xiao X."/>
            <person name="Peng D."/>
            <person name="Wang G."/>
            <person name="Xiao Y."/>
        </authorList>
    </citation>
    <scope>NUCLEOTIDE SEQUENCE [LARGE SCALE GENOMIC DNA]</scope>
    <source>
        <strain evidence="3 4">36-1</strain>
    </source>
</reference>
<dbReference type="InterPro" id="IPR008972">
    <property type="entry name" value="Cupredoxin"/>
</dbReference>
<accession>A0A2U3DPI5</accession>
<feature type="signal peptide" evidence="2">
    <location>
        <begin position="1"/>
        <end position="20"/>
    </location>
</feature>
<keyword evidence="2" id="KW-0732">Signal</keyword>
<dbReference type="EMBL" id="LCWV01000085">
    <property type="protein sequence ID" value="PWI64167.1"/>
    <property type="molecule type" value="Genomic_DNA"/>
</dbReference>
<dbReference type="AlphaFoldDB" id="A0A2U3DPI5"/>
<evidence type="ECO:0008006" key="5">
    <source>
        <dbReference type="Google" id="ProtNLM"/>
    </source>
</evidence>
<protein>
    <recommendedName>
        <fullName evidence="5">Extracellular serine-rich protein</fullName>
    </recommendedName>
</protein>